<protein>
    <submittedName>
        <fullName evidence="2">Uncharacterized protein</fullName>
    </submittedName>
</protein>
<comment type="caution">
    <text evidence="2">The sequence shown here is derived from an EMBL/GenBank/DDBJ whole genome shotgun (WGS) entry which is preliminary data.</text>
</comment>
<name>A0ABP7G448_9ACTN</name>
<keyword evidence="1" id="KW-0812">Transmembrane</keyword>
<organism evidence="2 3">
    <name type="scientific">Salinactinospora qingdaonensis</name>
    <dbReference type="NCBI Taxonomy" id="702744"/>
    <lineage>
        <taxon>Bacteria</taxon>
        <taxon>Bacillati</taxon>
        <taxon>Actinomycetota</taxon>
        <taxon>Actinomycetes</taxon>
        <taxon>Streptosporangiales</taxon>
        <taxon>Nocardiopsidaceae</taxon>
        <taxon>Salinactinospora</taxon>
    </lineage>
</organism>
<dbReference type="RefSeq" id="WP_344973606.1">
    <property type="nucleotide sequence ID" value="NZ_BAABDD010000019.1"/>
</dbReference>
<keyword evidence="1" id="KW-0472">Membrane</keyword>
<evidence type="ECO:0000313" key="3">
    <source>
        <dbReference type="Proteomes" id="UP001500908"/>
    </source>
</evidence>
<proteinExistence type="predicted"/>
<keyword evidence="1" id="KW-1133">Transmembrane helix</keyword>
<accession>A0ABP7G448</accession>
<dbReference type="EMBL" id="BAABDD010000019">
    <property type="protein sequence ID" value="GAA3754628.1"/>
    <property type="molecule type" value="Genomic_DNA"/>
</dbReference>
<dbReference type="Proteomes" id="UP001500908">
    <property type="component" value="Unassembled WGS sequence"/>
</dbReference>
<reference evidence="3" key="1">
    <citation type="journal article" date="2019" name="Int. J. Syst. Evol. Microbiol.">
        <title>The Global Catalogue of Microorganisms (GCM) 10K type strain sequencing project: providing services to taxonomists for standard genome sequencing and annotation.</title>
        <authorList>
            <consortium name="The Broad Institute Genomics Platform"/>
            <consortium name="The Broad Institute Genome Sequencing Center for Infectious Disease"/>
            <person name="Wu L."/>
            <person name="Ma J."/>
        </authorList>
    </citation>
    <scope>NUCLEOTIDE SEQUENCE [LARGE SCALE GENOMIC DNA]</scope>
    <source>
        <strain evidence="3">JCM 17137</strain>
    </source>
</reference>
<evidence type="ECO:0000313" key="2">
    <source>
        <dbReference type="EMBL" id="GAA3754628.1"/>
    </source>
</evidence>
<gene>
    <name evidence="2" type="ORF">GCM10022402_36650</name>
</gene>
<evidence type="ECO:0000256" key="1">
    <source>
        <dbReference type="SAM" id="Phobius"/>
    </source>
</evidence>
<sequence length="87" mass="8828">MIIWKRTLLGAAVGGLLVVLAGMATFGVGLWQETVYTIPGLWDAGVTAPDADGSFSFELGVNGAGVLTLVAVGAVIGALSGVRAQRR</sequence>
<feature type="transmembrane region" description="Helical" evidence="1">
    <location>
        <begin position="7"/>
        <end position="31"/>
    </location>
</feature>
<keyword evidence="3" id="KW-1185">Reference proteome</keyword>
<feature type="transmembrane region" description="Helical" evidence="1">
    <location>
        <begin position="59"/>
        <end position="82"/>
    </location>
</feature>